<evidence type="ECO:0000256" key="5">
    <source>
        <dbReference type="ARBA" id="ARBA00022679"/>
    </source>
</evidence>
<dbReference type="SUPFAM" id="SSF47384">
    <property type="entry name" value="Homodimeric domain of signal transducing histidine kinase"/>
    <property type="match status" value="1"/>
</dbReference>
<dbReference type="PRINTS" id="PR00344">
    <property type="entry name" value="BCTRLSENSOR"/>
</dbReference>
<dbReference type="Proteomes" id="UP000598971">
    <property type="component" value="Unassembled WGS sequence"/>
</dbReference>
<comment type="catalytic activity">
    <reaction evidence="1">
        <text>ATP + protein L-histidine = ADP + protein N-phospho-L-histidine.</text>
        <dbReference type="EC" id="2.7.13.3"/>
    </reaction>
</comment>
<keyword evidence="5" id="KW-0808">Transferase</keyword>
<dbReference type="Pfam" id="PF02518">
    <property type="entry name" value="HATPase_c"/>
    <property type="match status" value="1"/>
</dbReference>
<dbReference type="RefSeq" id="WP_171606395.1">
    <property type="nucleotide sequence ID" value="NZ_WHPF01000002.1"/>
</dbReference>
<dbReference type="InterPro" id="IPR036890">
    <property type="entry name" value="HATPase_C_sf"/>
</dbReference>
<dbReference type="Gene3D" id="1.10.287.130">
    <property type="match status" value="1"/>
</dbReference>
<feature type="transmembrane region" description="Helical" evidence="11">
    <location>
        <begin position="6"/>
        <end position="30"/>
    </location>
</feature>
<dbReference type="PROSITE" id="PS50109">
    <property type="entry name" value="HIS_KIN"/>
    <property type="match status" value="1"/>
</dbReference>
<dbReference type="Pfam" id="PF00672">
    <property type="entry name" value="HAMP"/>
    <property type="match status" value="1"/>
</dbReference>
<evidence type="ECO:0000313" key="15">
    <source>
        <dbReference type="Proteomes" id="UP000598971"/>
    </source>
</evidence>
<organism evidence="14 15">
    <name type="scientific">Limnovirga soli</name>
    <dbReference type="NCBI Taxonomy" id="2656915"/>
    <lineage>
        <taxon>Bacteria</taxon>
        <taxon>Pseudomonadati</taxon>
        <taxon>Bacteroidota</taxon>
        <taxon>Chitinophagia</taxon>
        <taxon>Chitinophagales</taxon>
        <taxon>Chitinophagaceae</taxon>
        <taxon>Limnovirga</taxon>
    </lineage>
</organism>
<proteinExistence type="predicted"/>
<dbReference type="GO" id="GO:0000155">
    <property type="term" value="F:phosphorelay sensor kinase activity"/>
    <property type="evidence" value="ECO:0007669"/>
    <property type="project" value="InterPro"/>
</dbReference>
<protein>
    <recommendedName>
        <fullName evidence="3">histidine kinase</fullName>
        <ecNumber evidence="3">2.7.13.3</ecNumber>
    </recommendedName>
</protein>
<dbReference type="InterPro" id="IPR050428">
    <property type="entry name" value="TCS_sensor_his_kinase"/>
</dbReference>
<dbReference type="Pfam" id="PF00512">
    <property type="entry name" value="HisKA"/>
    <property type="match status" value="1"/>
</dbReference>
<reference evidence="14" key="1">
    <citation type="submission" date="2019-10" db="EMBL/GenBank/DDBJ databases">
        <title>Draft genome sequence of Panacibacter sp. KCS-6.</title>
        <authorList>
            <person name="Yim K.J."/>
        </authorList>
    </citation>
    <scope>NUCLEOTIDE SEQUENCE</scope>
    <source>
        <strain evidence="14">KCS-6</strain>
    </source>
</reference>
<dbReference type="InterPro" id="IPR003661">
    <property type="entry name" value="HisK_dim/P_dom"/>
</dbReference>
<evidence type="ECO:0000256" key="4">
    <source>
        <dbReference type="ARBA" id="ARBA00022553"/>
    </source>
</evidence>
<comment type="subcellular location">
    <subcellularLocation>
        <location evidence="2">Membrane</location>
    </subcellularLocation>
</comment>
<evidence type="ECO:0000259" key="13">
    <source>
        <dbReference type="PROSITE" id="PS50885"/>
    </source>
</evidence>
<dbReference type="InterPro" id="IPR003660">
    <property type="entry name" value="HAMP_dom"/>
</dbReference>
<dbReference type="SMART" id="SM00304">
    <property type="entry name" value="HAMP"/>
    <property type="match status" value="1"/>
</dbReference>
<evidence type="ECO:0000256" key="7">
    <source>
        <dbReference type="ARBA" id="ARBA00022777"/>
    </source>
</evidence>
<keyword evidence="15" id="KW-1185">Reference proteome</keyword>
<keyword evidence="9" id="KW-0902">Two-component regulatory system</keyword>
<dbReference type="CDD" id="cd06225">
    <property type="entry name" value="HAMP"/>
    <property type="match status" value="1"/>
</dbReference>
<keyword evidence="4" id="KW-0597">Phosphoprotein</keyword>
<feature type="domain" description="Histidine kinase" evidence="12">
    <location>
        <begin position="242"/>
        <end position="458"/>
    </location>
</feature>
<comment type="caution">
    <text evidence="14">The sequence shown here is derived from an EMBL/GenBank/DDBJ whole genome shotgun (WGS) entry which is preliminary data.</text>
</comment>
<evidence type="ECO:0000256" key="10">
    <source>
        <dbReference type="ARBA" id="ARBA00023136"/>
    </source>
</evidence>
<dbReference type="InterPro" id="IPR005467">
    <property type="entry name" value="His_kinase_dom"/>
</dbReference>
<dbReference type="EC" id="2.7.13.3" evidence="3"/>
<evidence type="ECO:0000256" key="9">
    <source>
        <dbReference type="ARBA" id="ARBA00023012"/>
    </source>
</evidence>
<sequence length="458" mass="53053">MSVRLRFVLTLTLVVSLILLSSFFIIYTLYAHSREQDFNKRLWAHAYSEYMHYFSIEESDSAIEAKLKNFLPGEPINYQFFIVSPSFQLIRPKPTETKVKIDTSLLIKIKEKKMYSFTRGVNEGVGLYLNKQGQEYFVIATAYDKYGLSRLNTLKFIMIFVALGSILTIGLFAFFYVIIISRPLVNLSAQMRRITETNLKQRVNVGKGNIKNNEIVQIASNFNDMLDRLERAFQIQKNFVHHASHELRTPLATMMAQTESALRRDQTAEEYKKVLESLKEDQQEMIDLANSLLLLSQYETVRYSPDWPLVRIDELVYDSIAAVQKTLPDLNANFDFINAPDNEDYLAINGNETLLKSAFRNLIKNAYKYSASKEVRIALETHAHRIHIHFDNDGPVMKPKETPHLFLPFFRGENSQKQKGFGLGLPIVKRIIELHRGIIEYHALDENTNRFSIMFIRP</sequence>
<keyword evidence="7" id="KW-0418">Kinase</keyword>
<dbReference type="AlphaFoldDB" id="A0A8J8FB27"/>
<dbReference type="PROSITE" id="PS50885">
    <property type="entry name" value="HAMP"/>
    <property type="match status" value="1"/>
</dbReference>
<keyword evidence="6 11" id="KW-0812">Transmembrane</keyword>
<keyword evidence="8 11" id="KW-1133">Transmembrane helix</keyword>
<dbReference type="Gene3D" id="3.30.565.10">
    <property type="entry name" value="Histidine kinase-like ATPase, C-terminal domain"/>
    <property type="match status" value="1"/>
</dbReference>
<dbReference type="InterPro" id="IPR036097">
    <property type="entry name" value="HisK_dim/P_sf"/>
</dbReference>
<feature type="domain" description="HAMP" evidence="13">
    <location>
        <begin position="178"/>
        <end position="234"/>
    </location>
</feature>
<dbReference type="GO" id="GO:0005886">
    <property type="term" value="C:plasma membrane"/>
    <property type="evidence" value="ECO:0007669"/>
    <property type="project" value="TreeGrafter"/>
</dbReference>
<dbReference type="PANTHER" id="PTHR45436">
    <property type="entry name" value="SENSOR HISTIDINE KINASE YKOH"/>
    <property type="match status" value="1"/>
</dbReference>
<dbReference type="SUPFAM" id="SSF158472">
    <property type="entry name" value="HAMP domain-like"/>
    <property type="match status" value="1"/>
</dbReference>
<feature type="transmembrane region" description="Helical" evidence="11">
    <location>
        <begin position="156"/>
        <end position="179"/>
    </location>
</feature>
<evidence type="ECO:0000256" key="1">
    <source>
        <dbReference type="ARBA" id="ARBA00000085"/>
    </source>
</evidence>
<dbReference type="EMBL" id="WHPF01000002">
    <property type="protein sequence ID" value="NNV54475.1"/>
    <property type="molecule type" value="Genomic_DNA"/>
</dbReference>
<evidence type="ECO:0000256" key="8">
    <source>
        <dbReference type="ARBA" id="ARBA00022989"/>
    </source>
</evidence>
<dbReference type="InterPro" id="IPR004358">
    <property type="entry name" value="Sig_transdc_His_kin-like_C"/>
</dbReference>
<name>A0A8J8FB27_9BACT</name>
<evidence type="ECO:0000313" key="14">
    <source>
        <dbReference type="EMBL" id="NNV54475.1"/>
    </source>
</evidence>
<evidence type="ECO:0000256" key="6">
    <source>
        <dbReference type="ARBA" id="ARBA00022692"/>
    </source>
</evidence>
<evidence type="ECO:0000259" key="12">
    <source>
        <dbReference type="PROSITE" id="PS50109"/>
    </source>
</evidence>
<gene>
    <name evidence="14" type="ORF">GD597_03315</name>
</gene>
<evidence type="ECO:0000256" key="2">
    <source>
        <dbReference type="ARBA" id="ARBA00004370"/>
    </source>
</evidence>
<evidence type="ECO:0000256" key="3">
    <source>
        <dbReference type="ARBA" id="ARBA00012438"/>
    </source>
</evidence>
<dbReference type="CDD" id="cd00082">
    <property type="entry name" value="HisKA"/>
    <property type="match status" value="1"/>
</dbReference>
<dbReference type="InterPro" id="IPR003594">
    <property type="entry name" value="HATPase_dom"/>
</dbReference>
<dbReference type="Gene3D" id="6.10.340.10">
    <property type="match status" value="1"/>
</dbReference>
<accession>A0A8J8FB27</accession>
<evidence type="ECO:0000256" key="11">
    <source>
        <dbReference type="SAM" id="Phobius"/>
    </source>
</evidence>
<dbReference type="SMART" id="SM00387">
    <property type="entry name" value="HATPase_c"/>
    <property type="match status" value="1"/>
</dbReference>
<dbReference type="PANTHER" id="PTHR45436:SF5">
    <property type="entry name" value="SENSOR HISTIDINE KINASE TRCS"/>
    <property type="match status" value="1"/>
</dbReference>
<dbReference type="SMART" id="SM00388">
    <property type="entry name" value="HisKA"/>
    <property type="match status" value="1"/>
</dbReference>
<dbReference type="SUPFAM" id="SSF55874">
    <property type="entry name" value="ATPase domain of HSP90 chaperone/DNA topoisomerase II/histidine kinase"/>
    <property type="match status" value="1"/>
</dbReference>
<keyword evidence="10 11" id="KW-0472">Membrane</keyword>